<evidence type="ECO:0000313" key="2">
    <source>
        <dbReference type="EMBL" id="KAK7052649.1"/>
    </source>
</evidence>
<dbReference type="EMBL" id="JAWWNJ010000007">
    <property type="protein sequence ID" value="KAK7052649.1"/>
    <property type="molecule type" value="Genomic_DNA"/>
</dbReference>
<accession>A0AAW0DLU3</accession>
<dbReference type="Proteomes" id="UP001362999">
    <property type="component" value="Unassembled WGS sequence"/>
</dbReference>
<proteinExistence type="predicted"/>
<organism evidence="2 3">
    <name type="scientific">Favolaschia claudopus</name>
    <dbReference type="NCBI Taxonomy" id="2862362"/>
    <lineage>
        <taxon>Eukaryota</taxon>
        <taxon>Fungi</taxon>
        <taxon>Dikarya</taxon>
        <taxon>Basidiomycota</taxon>
        <taxon>Agaricomycotina</taxon>
        <taxon>Agaricomycetes</taxon>
        <taxon>Agaricomycetidae</taxon>
        <taxon>Agaricales</taxon>
        <taxon>Marasmiineae</taxon>
        <taxon>Mycenaceae</taxon>
        <taxon>Favolaschia</taxon>
    </lineage>
</organism>
<protein>
    <submittedName>
        <fullName evidence="2">Uncharacterized protein</fullName>
    </submittedName>
</protein>
<comment type="caution">
    <text evidence="2">The sequence shown here is derived from an EMBL/GenBank/DDBJ whole genome shotgun (WGS) entry which is preliminary data.</text>
</comment>
<dbReference type="AlphaFoldDB" id="A0AAW0DLU3"/>
<feature type="region of interest" description="Disordered" evidence="1">
    <location>
        <begin position="1"/>
        <end position="42"/>
    </location>
</feature>
<reference evidence="2 3" key="1">
    <citation type="journal article" date="2024" name="J Genomics">
        <title>Draft genome sequencing and assembly of Favolaschia claudopus CIRM-BRFM 2984 isolated from oak limbs.</title>
        <authorList>
            <person name="Navarro D."/>
            <person name="Drula E."/>
            <person name="Chaduli D."/>
            <person name="Cazenave R."/>
            <person name="Ahrendt S."/>
            <person name="Wang J."/>
            <person name="Lipzen A."/>
            <person name="Daum C."/>
            <person name="Barry K."/>
            <person name="Grigoriev I.V."/>
            <person name="Favel A."/>
            <person name="Rosso M.N."/>
            <person name="Martin F."/>
        </authorList>
    </citation>
    <scope>NUCLEOTIDE SEQUENCE [LARGE SCALE GENOMIC DNA]</scope>
    <source>
        <strain evidence="2 3">CIRM-BRFM 2984</strain>
    </source>
</reference>
<evidence type="ECO:0000313" key="3">
    <source>
        <dbReference type="Proteomes" id="UP001362999"/>
    </source>
</evidence>
<evidence type="ECO:0000256" key="1">
    <source>
        <dbReference type="SAM" id="MobiDB-lite"/>
    </source>
</evidence>
<name>A0AAW0DLU3_9AGAR</name>
<feature type="region of interest" description="Disordered" evidence="1">
    <location>
        <begin position="96"/>
        <end position="147"/>
    </location>
</feature>
<gene>
    <name evidence="2" type="ORF">R3P38DRAFT_2762995</name>
</gene>
<sequence>MGARRNKVQHGSTRGYPEVDPYPDPVIPYPRQTRPTNPYGLPAGRHLPAVPCGSSAKSLRNIFDANHFHQGVFHGQEARKGRNQGLETKHIIAVPSAEPRPTLPSTRRDPRVAPYGSRYCAGRRKANPYPDPADPRVQNRGYTRYPC</sequence>
<keyword evidence="3" id="KW-1185">Reference proteome</keyword>